<reference evidence="2 3" key="1">
    <citation type="submission" date="2017-10" db="EMBL/GenBank/DDBJ databases">
        <title>Draft genome of Longibacter Salinarum.</title>
        <authorList>
            <person name="Goh K.M."/>
            <person name="Shamsir M.S."/>
            <person name="Lim S.W."/>
        </authorList>
    </citation>
    <scope>NUCLEOTIDE SEQUENCE [LARGE SCALE GENOMIC DNA]</scope>
    <source>
        <strain evidence="2 3">KCTC 52045</strain>
    </source>
</reference>
<feature type="domain" description="DUF5615" evidence="1">
    <location>
        <begin position="4"/>
        <end position="106"/>
    </location>
</feature>
<comment type="caution">
    <text evidence="2">The sequence shown here is derived from an EMBL/GenBank/DDBJ whole genome shotgun (WGS) entry which is preliminary data.</text>
</comment>
<keyword evidence="3" id="KW-1185">Reference proteome</keyword>
<dbReference type="OrthoDB" id="27473at2"/>
<dbReference type="AlphaFoldDB" id="A0A2A8D2P7"/>
<dbReference type="RefSeq" id="WP_098074042.1">
    <property type="nucleotide sequence ID" value="NZ_PDEQ01000001.1"/>
</dbReference>
<evidence type="ECO:0000313" key="2">
    <source>
        <dbReference type="EMBL" id="PEN15144.1"/>
    </source>
</evidence>
<dbReference type="Pfam" id="PF18480">
    <property type="entry name" value="DUF5615"/>
    <property type="match status" value="1"/>
</dbReference>
<accession>A0A2A8D2P7</accession>
<evidence type="ECO:0000259" key="1">
    <source>
        <dbReference type="Pfam" id="PF18480"/>
    </source>
</evidence>
<organism evidence="2 3">
    <name type="scientific">Longibacter salinarum</name>
    <dbReference type="NCBI Taxonomy" id="1850348"/>
    <lineage>
        <taxon>Bacteria</taxon>
        <taxon>Pseudomonadati</taxon>
        <taxon>Rhodothermota</taxon>
        <taxon>Rhodothermia</taxon>
        <taxon>Rhodothermales</taxon>
        <taxon>Salisaetaceae</taxon>
        <taxon>Longibacter</taxon>
    </lineage>
</organism>
<dbReference type="EMBL" id="PDEQ01000001">
    <property type="protein sequence ID" value="PEN15144.1"/>
    <property type="molecule type" value="Genomic_DNA"/>
</dbReference>
<proteinExistence type="predicted"/>
<name>A0A2A8D2P7_9BACT</name>
<dbReference type="Proteomes" id="UP000220102">
    <property type="component" value="Unassembled WGS sequence"/>
</dbReference>
<dbReference type="InterPro" id="IPR041049">
    <property type="entry name" value="DUF5615"/>
</dbReference>
<sequence>MIEIWIDAQLSPALAAWINRTYEDMTAQSVRAVGLRDASDREIFDAARDEGVIMMSKDSDFLNLLDQYGPPPKVIWVTCGNTSNKRMRKILKKTLSTAVRMLNGDDRVVEIGDL</sequence>
<evidence type="ECO:0000313" key="3">
    <source>
        <dbReference type="Proteomes" id="UP000220102"/>
    </source>
</evidence>
<protein>
    <recommendedName>
        <fullName evidence="1">DUF5615 domain-containing protein</fullName>
    </recommendedName>
</protein>
<gene>
    <name evidence="2" type="ORF">CRI94_02340</name>
</gene>